<reference evidence="1 2" key="1">
    <citation type="journal article" date="2006" name="Science">
        <title>Phytophthora genome sequences uncover evolutionary origins and mechanisms of pathogenesis.</title>
        <authorList>
            <person name="Tyler B.M."/>
            <person name="Tripathy S."/>
            <person name="Zhang X."/>
            <person name="Dehal P."/>
            <person name="Jiang R.H."/>
            <person name="Aerts A."/>
            <person name="Arredondo F.D."/>
            <person name="Baxter L."/>
            <person name="Bensasson D."/>
            <person name="Beynon J.L."/>
            <person name="Chapman J."/>
            <person name="Damasceno C.M."/>
            <person name="Dorrance A.E."/>
            <person name="Dou D."/>
            <person name="Dickerman A.W."/>
            <person name="Dubchak I.L."/>
            <person name="Garbelotto M."/>
            <person name="Gijzen M."/>
            <person name="Gordon S.G."/>
            <person name="Govers F."/>
            <person name="Grunwald N.J."/>
            <person name="Huang W."/>
            <person name="Ivors K.L."/>
            <person name="Jones R.W."/>
            <person name="Kamoun S."/>
            <person name="Krampis K."/>
            <person name="Lamour K.H."/>
            <person name="Lee M.K."/>
            <person name="McDonald W.H."/>
            <person name="Medina M."/>
            <person name="Meijer H.J."/>
            <person name="Nordberg E.K."/>
            <person name="Maclean D.J."/>
            <person name="Ospina-Giraldo M.D."/>
            <person name="Morris P.F."/>
            <person name="Phuntumart V."/>
            <person name="Putnam N.H."/>
            <person name="Rash S."/>
            <person name="Rose J.K."/>
            <person name="Sakihama Y."/>
            <person name="Salamov A.A."/>
            <person name="Savidor A."/>
            <person name="Scheuring C.F."/>
            <person name="Smith B.M."/>
            <person name="Sobral B.W."/>
            <person name="Terry A."/>
            <person name="Torto-Alalibo T.A."/>
            <person name="Win J."/>
            <person name="Xu Z."/>
            <person name="Zhang H."/>
            <person name="Grigoriev I.V."/>
            <person name="Rokhsar D.S."/>
            <person name="Boore J.L."/>
        </authorList>
    </citation>
    <scope>NUCLEOTIDE SEQUENCE [LARGE SCALE GENOMIC DNA]</scope>
    <source>
        <strain evidence="1 2">P6497</strain>
    </source>
</reference>
<dbReference type="AlphaFoldDB" id="G5A6G6"/>
<accession>G5A6G6</accession>
<dbReference type="GeneID" id="20647732"/>
<dbReference type="InParanoid" id="G5A6G6"/>
<name>G5A6G6_PHYSP</name>
<evidence type="ECO:0000313" key="1">
    <source>
        <dbReference type="EMBL" id="EGZ08921.1"/>
    </source>
</evidence>
<gene>
    <name evidence="1" type="ORF">PHYSODRAFT_339332</name>
</gene>
<proteinExistence type="predicted"/>
<keyword evidence="2" id="KW-1185">Reference proteome</keyword>
<evidence type="ECO:0000313" key="2">
    <source>
        <dbReference type="Proteomes" id="UP000002640"/>
    </source>
</evidence>
<sequence>MALDALYPVAQASGEIVNVHILAVIKGCVVSHGYVALMEATVEYSVPSSSLRFVTQDSGVFAIKSHRLQPSAGDSQACRLYSTTKIHSNQRYKPEVSRRTVEADLAISSLRKFVNTRHQFLDNMVLLNGR</sequence>
<dbReference type="RefSeq" id="XP_009535554.1">
    <property type="nucleotide sequence ID" value="XM_009537259.1"/>
</dbReference>
<organism evidence="1 2">
    <name type="scientific">Phytophthora sojae (strain P6497)</name>
    <name type="common">Soybean stem and root rot agent</name>
    <name type="synonym">Phytophthora megasperma f. sp. glycines</name>
    <dbReference type="NCBI Taxonomy" id="1094619"/>
    <lineage>
        <taxon>Eukaryota</taxon>
        <taxon>Sar</taxon>
        <taxon>Stramenopiles</taxon>
        <taxon>Oomycota</taxon>
        <taxon>Peronosporomycetes</taxon>
        <taxon>Peronosporales</taxon>
        <taxon>Peronosporaceae</taxon>
        <taxon>Phytophthora</taxon>
    </lineage>
</organism>
<dbReference type="Proteomes" id="UP000002640">
    <property type="component" value="Unassembled WGS sequence"/>
</dbReference>
<dbReference type="EMBL" id="JH159160">
    <property type="protein sequence ID" value="EGZ08921.1"/>
    <property type="molecule type" value="Genomic_DNA"/>
</dbReference>
<protein>
    <submittedName>
        <fullName evidence="1">Uncharacterized protein</fullName>
    </submittedName>
</protein>
<dbReference type="KEGG" id="psoj:PHYSODRAFT_339332"/>